<name>A0A150G8W8_GONPE</name>
<dbReference type="Proteomes" id="UP000075714">
    <property type="component" value="Unassembled WGS sequence"/>
</dbReference>
<evidence type="ECO:0000313" key="2">
    <source>
        <dbReference type="Proteomes" id="UP000075714"/>
    </source>
</evidence>
<protein>
    <submittedName>
        <fullName evidence="1">Uncharacterized protein</fullName>
    </submittedName>
</protein>
<proteinExistence type="predicted"/>
<dbReference type="OrthoDB" id="556591at2759"/>
<organism evidence="1 2">
    <name type="scientific">Gonium pectorale</name>
    <name type="common">Green alga</name>
    <dbReference type="NCBI Taxonomy" id="33097"/>
    <lineage>
        <taxon>Eukaryota</taxon>
        <taxon>Viridiplantae</taxon>
        <taxon>Chlorophyta</taxon>
        <taxon>core chlorophytes</taxon>
        <taxon>Chlorophyceae</taxon>
        <taxon>CS clade</taxon>
        <taxon>Chlamydomonadales</taxon>
        <taxon>Volvocaceae</taxon>
        <taxon>Gonium</taxon>
    </lineage>
</organism>
<dbReference type="AlphaFoldDB" id="A0A150G8W8"/>
<accession>A0A150G8W8</accession>
<gene>
    <name evidence="1" type="ORF">GPECTOR_48g427</name>
</gene>
<dbReference type="EMBL" id="LSYV01000049">
    <property type="protein sequence ID" value="KXZ45995.1"/>
    <property type="molecule type" value="Genomic_DNA"/>
</dbReference>
<sequence length="232" mass="24079">MNTNGLPDTPTTKTPRIIASDPVSKADLRVTEVAVAYMDDGREPLTDKRGRPIKIATVAVTVPAEEAQQGSGGSGTGGRITVAMVQLPAGYAVDSAAVQDALTSSLSTGRTRTFLPAEGASLGNIPKEWARGGASSSQPKSWDIWDGAINTGTASGAGDIVFDDQGGGFSMQPTVRTSVVTAAASPDDGFQVDNMVTDTTANSGTDPAGNSRVCKRRMVAGRYRYFCQTRSS</sequence>
<keyword evidence="2" id="KW-1185">Reference proteome</keyword>
<comment type="caution">
    <text evidence="1">The sequence shown here is derived from an EMBL/GenBank/DDBJ whole genome shotgun (WGS) entry which is preliminary data.</text>
</comment>
<reference evidence="2" key="1">
    <citation type="journal article" date="2016" name="Nat. Commun.">
        <title>The Gonium pectorale genome demonstrates co-option of cell cycle regulation during the evolution of multicellularity.</title>
        <authorList>
            <person name="Hanschen E.R."/>
            <person name="Marriage T.N."/>
            <person name="Ferris P.J."/>
            <person name="Hamaji T."/>
            <person name="Toyoda A."/>
            <person name="Fujiyama A."/>
            <person name="Neme R."/>
            <person name="Noguchi H."/>
            <person name="Minakuchi Y."/>
            <person name="Suzuki M."/>
            <person name="Kawai-Toyooka H."/>
            <person name="Smith D.R."/>
            <person name="Sparks H."/>
            <person name="Anderson J."/>
            <person name="Bakaric R."/>
            <person name="Luria V."/>
            <person name="Karger A."/>
            <person name="Kirschner M.W."/>
            <person name="Durand P.M."/>
            <person name="Michod R.E."/>
            <person name="Nozaki H."/>
            <person name="Olson B.J."/>
        </authorList>
    </citation>
    <scope>NUCLEOTIDE SEQUENCE [LARGE SCALE GENOMIC DNA]</scope>
    <source>
        <strain evidence="2">NIES-2863</strain>
    </source>
</reference>
<evidence type="ECO:0000313" key="1">
    <source>
        <dbReference type="EMBL" id="KXZ45995.1"/>
    </source>
</evidence>